<keyword evidence="7" id="KW-1015">Disulfide bond</keyword>
<comment type="caution">
    <text evidence="10">The sequence shown here is derived from an EMBL/GenBank/DDBJ whole genome shotgun (WGS) entry which is preliminary data.</text>
</comment>
<gene>
    <name evidence="10" type="ORF">DDB_G0274261</name>
</gene>
<evidence type="ECO:0000313" key="10">
    <source>
        <dbReference type="EMBL" id="EAL70023.1"/>
    </source>
</evidence>
<dbReference type="Gene3D" id="2.70.130.10">
    <property type="entry name" value="Mannose-6-phosphate receptor binding domain"/>
    <property type="match status" value="1"/>
</dbReference>
<keyword evidence="11" id="KW-1185">Reference proteome</keyword>
<dbReference type="InterPro" id="IPR009011">
    <property type="entry name" value="Man6P_isomerase_rcpt-bd_dom_sf"/>
</dbReference>
<evidence type="ECO:0000256" key="8">
    <source>
        <dbReference type="SAM" id="SignalP"/>
    </source>
</evidence>
<dbReference type="GO" id="GO:0012505">
    <property type="term" value="C:endomembrane system"/>
    <property type="evidence" value="ECO:0007669"/>
    <property type="project" value="UniProtKB-SubCell"/>
</dbReference>
<protein>
    <recommendedName>
        <fullName evidence="9">MRH domain-containing protein</fullName>
    </recommendedName>
</protein>
<evidence type="ECO:0000256" key="3">
    <source>
        <dbReference type="ARBA" id="ARBA00022692"/>
    </source>
</evidence>
<keyword evidence="3" id="KW-0812">Transmembrane</keyword>
<keyword evidence="5" id="KW-1133">Transmembrane helix</keyword>
<dbReference type="PANTHER" id="PTHR15071">
    <property type="entry name" value="MANNOSE-6-PHOSPHATE RECEPTOR FAMILY MEMBER"/>
    <property type="match status" value="1"/>
</dbReference>
<evidence type="ECO:0000256" key="7">
    <source>
        <dbReference type="ARBA" id="ARBA00023157"/>
    </source>
</evidence>
<evidence type="ECO:0000256" key="2">
    <source>
        <dbReference type="ARBA" id="ARBA00022448"/>
    </source>
</evidence>
<dbReference type="InParanoid" id="Q86KK4"/>
<sequence>MNSKNYIFIFINIFIYNLVYSSQEKILDTSNDQQWLKSFKQTPDNVVEVEVQGKINNFRLSTGSSHQDCIYSTDTYSIDLSKMEGQDFTKLFYPEMIHFSLCGASSICEKITGVNGSQICKDITSINKMSDVIDIKFGEDGNDLQVCIYSTSTKISTILNFICSSGTYPPDVIRNGQDYIITYYSPLACPTPIITREKDKNKFFSYTPKVQNDKNIASFEICENSTNVISFNDNAHFIILPIKPIINSVKMNEEKDKIVLSGLFLKRIKNHYSVRINSGIPLNIGNIRSIVSFNSSTIVLNRTIDNGNEVVREVSIYLSNSPSDSYLFVNGTSWISIGSPEPLPINKNKSSSFISSFFSFLNPFCYF</sequence>
<dbReference type="Reactome" id="R-DDI-8856828">
    <property type="pathway name" value="Clathrin-mediated endocytosis"/>
</dbReference>
<dbReference type="PANTHER" id="PTHR15071:SF28">
    <property type="entry name" value="MRH DOMAIN-CONTAINING PROTEIN-RELATED"/>
    <property type="match status" value="1"/>
</dbReference>
<dbReference type="GeneID" id="8619448"/>
<evidence type="ECO:0000256" key="6">
    <source>
        <dbReference type="ARBA" id="ARBA00023136"/>
    </source>
</evidence>
<evidence type="ECO:0000256" key="4">
    <source>
        <dbReference type="ARBA" id="ARBA00022729"/>
    </source>
</evidence>
<evidence type="ECO:0000259" key="9">
    <source>
        <dbReference type="PROSITE" id="PS51914"/>
    </source>
</evidence>
<keyword evidence="2" id="KW-0813">Transport</keyword>
<dbReference type="HOGENOM" id="CLU_755286_0_0_1"/>
<dbReference type="InterPro" id="IPR044865">
    <property type="entry name" value="MRH_dom"/>
</dbReference>
<dbReference type="AlphaFoldDB" id="Q86KK4"/>
<dbReference type="PROSITE" id="PS51914">
    <property type="entry name" value="MRH"/>
    <property type="match status" value="1"/>
</dbReference>
<dbReference type="PaxDb" id="44689-DDB0167805"/>
<dbReference type="EMBL" id="AAFI02000012">
    <property type="protein sequence ID" value="EAL70023.1"/>
    <property type="molecule type" value="Genomic_DNA"/>
</dbReference>
<dbReference type="KEGG" id="ddi:DDB_G0274261"/>
<accession>Q555P5</accession>
<dbReference type="PhylomeDB" id="Q86KK4"/>
<reference evidence="10 11" key="1">
    <citation type="journal article" date="2005" name="Nature">
        <title>The genome of the social amoeba Dictyostelium discoideum.</title>
        <authorList>
            <consortium name="The Dictyostelium discoideum Sequencing Consortium"/>
            <person name="Eichinger L."/>
            <person name="Pachebat J.A."/>
            <person name="Glockner G."/>
            <person name="Rajandream M.A."/>
            <person name="Sucgang R."/>
            <person name="Berriman M."/>
            <person name="Song J."/>
            <person name="Olsen R."/>
            <person name="Szafranski K."/>
            <person name="Xu Q."/>
            <person name="Tunggal B."/>
            <person name="Kummerfeld S."/>
            <person name="Madera M."/>
            <person name="Konfortov B.A."/>
            <person name="Rivero F."/>
            <person name="Bankier A.T."/>
            <person name="Lehmann R."/>
            <person name="Hamlin N."/>
            <person name="Davies R."/>
            <person name="Gaudet P."/>
            <person name="Fey P."/>
            <person name="Pilcher K."/>
            <person name="Chen G."/>
            <person name="Saunders D."/>
            <person name="Sodergren E."/>
            <person name="Davis P."/>
            <person name="Kerhornou A."/>
            <person name="Nie X."/>
            <person name="Hall N."/>
            <person name="Anjard C."/>
            <person name="Hemphill L."/>
            <person name="Bason N."/>
            <person name="Farbrother P."/>
            <person name="Desany B."/>
            <person name="Just E."/>
            <person name="Morio T."/>
            <person name="Rost R."/>
            <person name="Churcher C."/>
            <person name="Cooper J."/>
            <person name="Haydock S."/>
            <person name="van Driessche N."/>
            <person name="Cronin A."/>
            <person name="Goodhead I."/>
            <person name="Muzny D."/>
            <person name="Mourier T."/>
            <person name="Pain A."/>
            <person name="Lu M."/>
            <person name="Harper D."/>
            <person name="Lindsay R."/>
            <person name="Hauser H."/>
            <person name="James K."/>
            <person name="Quiles M."/>
            <person name="Madan Babu M."/>
            <person name="Saito T."/>
            <person name="Buchrieser C."/>
            <person name="Wardroper A."/>
            <person name="Felder M."/>
            <person name="Thangavelu M."/>
            <person name="Johnson D."/>
            <person name="Knights A."/>
            <person name="Loulseged H."/>
            <person name="Mungall K."/>
            <person name="Oliver K."/>
            <person name="Price C."/>
            <person name="Quail M.A."/>
            <person name="Urushihara H."/>
            <person name="Hernandez J."/>
            <person name="Rabbinowitsch E."/>
            <person name="Steffen D."/>
            <person name="Sanders M."/>
            <person name="Ma J."/>
            <person name="Kohara Y."/>
            <person name="Sharp S."/>
            <person name="Simmonds M."/>
            <person name="Spiegler S."/>
            <person name="Tivey A."/>
            <person name="Sugano S."/>
            <person name="White B."/>
            <person name="Walker D."/>
            <person name="Woodward J."/>
            <person name="Winckler T."/>
            <person name="Tanaka Y."/>
            <person name="Shaulsky G."/>
            <person name="Schleicher M."/>
            <person name="Weinstock G."/>
            <person name="Rosenthal A."/>
            <person name="Cox E.C."/>
            <person name="Chisholm R.L."/>
            <person name="Gibbs R."/>
            <person name="Loomis W.F."/>
            <person name="Platzer M."/>
            <person name="Kay R.R."/>
            <person name="Williams J."/>
            <person name="Dear P.H."/>
            <person name="Noegel A.A."/>
            <person name="Barrell B."/>
            <person name="Kuspa A."/>
        </authorList>
    </citation>
    <scope>NUCLEOTIDE SEQUENCE [LARGE SCALE GENOMIC DNA]</scope>
    <source>
        <strain evidence="10 11">AX4</strain>
    </source>
</reference>
<evidence type="ECO:0000256" key="1">
    <source>
        <dbReference type="ARBA" id="ARBA00004308"/>
    </source>
</evidence>
<keyword evidence="6" id="KW-0472">Membrane</keyword>
<organism evidence="10 11">
    <name type="scientific">Dictyostelium discoideum</name>
    <name type="common">Social amoeba</name>
    <dbReference type="NCBI Taxonomy" id="44689"/>
    <lineage>
        <taxon>Eukaryota</taxon>
        <taxon>Amoebozoa</taxon>
        <taxon>Evosea</taxon>
        <taxon>Eumycetozoa</taxon>
        <taxon>Dictyostelia</taxon>
        <taxon>Dictyosteliales</taxon>
        <taxon>Dictyosteliaceae</taxon>
        <taxon>Dictyostelium</taxon>
    </lineage>
</organism>
<comment type="subcellular location">
    <subcellularLocation>
        <location evidence="1">Endomembrane system</location>
    </subcellularLocation>
</comment>
<dbReference type="SUPFAM" id="SSF50911">
    <property type="entry name" value="Mannose 6-phosphate receptor domain"/>
    <property type="match status" value="1"/>
</dbReference>
<dbReference type="dictyBase" id="DDB_G0274261"/>
<dbReference type="Proteomes" id="UP000002195">
    <property type="component" value="Unassembled WGS sequence"/>
</dbReference>
<evidence type="ECO:0000313" key="11">
    <source>
        <dbReference type="Proteomes" id="UP000002195"/>
    </source>
</evidence>
<accession>Q86KK4</accession>
<feature type="chain" id="PRO_5004300380" description="MRH domain-containing protein" evidence="8">
    <location>
        <begin position="22"/>
        <end position="367"/>
    </location>
</feature>
<evidence type="ECO:0000256" key="5">
    <source>
        <dbReference type="ARBA" id="ARBA00022989"/>
    </source>
</evidence>
<proteinExistence type="predicted"/>
<name>Q86KK4_DICDI</name>
<dbReference type="STRING" id="44689.Q86KK4"/>
<feature type="signal peptide" evidence="8">
    <location>
        <begin position="1"/>
        <end position="21"/>
    </location>
</feature>
<dbReference type="VEuPathDB" id="AmoebaDB:DDB_G0274261"/>
<dbReference type="RefSeq" id="XP_644018.1">
    <property type="nucleotide sequence ID" value="XM_638926.1"/>
</dbReference>
<dbReference type="Reactome" id="R-DDI-8856825">
    <property type="pathway name" value="Cargo recognition for clathrin-mediated endocytosis"/>
</dbReference>
<keyword evidence="4 8" id="KW-0732">Signal</keyword>
<feature type="domain" description="MRH" evidence="9">
    <location>
        <begin position="67"/>
        <end position="191"/>
    </location>
</feature>